<comment type="caution">
    <text evidence="3">The sequence shown here is derived from an EMBL/GenBank/DDBJ whole genome shotgun (WGS) entry which is preliminary data.</text>
</comment>
<sequence>MERKNKIDQIVNYFQSTNGEAIELDRVAIDRAYSNPNGKQTLTIKVLSVFGGLLASFVFFGFLFFTGLYGSETALLIFSALAIAIGLIVSREDTGILWDTMSVTALIIGFIMLAAGLNGWQLDTKHIPLVLTLLAAACVALAGNYIACFISTLILHGSVLAYIIANHSDYLALLYLFILIGLLCYLFLYEATLITRRKSVAKWYNPVKTALIFAFFSGLIVLRENSTFSIDTHSVFYVSALCIVFILYLAKGVLERFRIEKNGYVILTYFLILMTLIPTAFAPGITGALLVLLLCFQTNYKTGFVIAAIALIYFIGQCYYDLQFTLLAKSLLLFASGIFFIIIYLFISKRHDQHKKV</sequence>
<dbReference type="InterPro" id="IPR025513">
    <property type="entry name" value="DUF4401"/>
</dbReference>
<evidence type="ECO:0000259" key="2">
    <source>
        <dbReference type="Pfam" id="PF14351"/>
    </source>
</evidence>
<evidence type="ECO:0000313" key="4">
    <source>
        <dbReference type="Proteomes" id="UP000031802"/>
    </source>
</evidence>
<feature type="transmembrane region" description="Helical" evidence="1">
    <location>
        <begin position="46"/>
        <end position="67"/>
    </location>
</feature>
<keyword evidence="4" id="KW-1185">Reference proteome</keyword>
<dbReference type="PATRIC" id="fig|1229276.3.peg.2819"/>
<dbReference type="EMBL" id="JJMU01000050">
    <property type="protein sequence ID" value="KGE13491.1"/>
    <property type="molecule type" value="Genomic_DNA"/>
</dbReference>
<name>A0A0B8T042_9SPHI</name>
<organism evidence="3 4">
    <name type="scientific">Sphingobacterium deserti</name>
    <dbReference type="NCBI Taxonomy" id="1229276"/>
    <lineage>
        <taxon>Bacteria</taxon>
        <taxon>Pseudomonadati</taxon>
        <taxon>Bacteroidota</taxon>
        <taxon>Sphingobacteriia</taxon>
        <taxon>Sphingobacteriales</taxon>
        <taxon>Sphingobacteriaceae</taxon>
        <taxon>Sphingobacterium</taxon>
    </lineage>
</organism>
<feature type="domain" description="DUF4401" evidence="2">
    <location>
        <begin position="42"/>
        <end position="349"/>
    </location>
</feature>
<keyword evidence="1" id="KW-0812">Transmembrane</keyword>
<reference evidence="4" key="1">
    <citation type="submission" date="2014-04" db="EMBL/GenBank/DDBJ databases">
        <title>Whole-Genome optical mapping and complete genome sequence of Sphingobacterium deserti sp. nov., a new spaces isolated from desert in the west of China.</title>
        <authorList>
            <person name="Teng C."/>
            <person name="Zhou Z."/>
            <person name="Li X."/>
            <person name="Chen M."/>
            <person name="Lin M."/>
            <person name="Wang L."/>
            <person name="Su S."/>
            <person name="Zhang C."/>
            <person name="Zhang W."/>
        </authorList>
    </citation>
    <scope>NUCLEOTIDE SEQUENCE [LARGE SCALE GENOMIC DNA]</scope>
    <source>
        <strain evidence="4">ACCC05744</strain>
    </source>
</reference>
<dbReference type="eggNOG" id="ENOG502ZCHA">
    <property type="taxonomic scope" value="Bacteria"/>
</dbReference>
<dbReference type="Pfam" id="PF14351">
    <property type="entry name" value="DUF4401"/>
    <property type="match status" value="1"/>
</dbReference>
<accession>A0A0B8T042</accession>
<dbReference type="AlphaFoldDB" id="A0A0B8T042"/>
<feature type="transmembrane region" description="Helical" evidence="1">
    <location>
        <begin position="73"/>
        <end position="89"/>
    </location>
</feature>
<keyword evidence="1" id="KW-1133">Transmembrane helix</keyword>
<reference evidence="3 4" key="2">
    <citation type="journal article" date="2015" name="PLoS ONE">
        <title>Whole-Genome Optical Mapping and Finished Genome Sequence of Sphingobacterium deserti sp. nov., a New Species Isolated from the Western Desert of China.</title>
        <authorList>
            <person name="Teng C."/>
            <person name="Zhou Z."/>
            <person name="Molnar I."/>
            <person name="Li X."/>
            <person name="Tang R."/>
            <person name="Chen M."/>
            <person name="Wang L."/>
            <person name="Su S."/>
            <person name="Zhang W."/>
            <person name="Lin M."/>
        </authorList>
    </citation>
    <scope>NUCLEOTIDE SEQUENCE [LARGE SCALE GENOMIC DNA]</scope>
    <source>
        <strain evidence="4">ACCC05744</strain>
    </source>
</reference>
<feature type="transmembrane region" description="Helical" evidence="1">
    <location>
        <begin position="130"/>
        <end position="163"/>
    </location>
</feature>
<feature type="transmembrane region" description="Helical" evidence="1">
    <location>
        <begin position="303"/>
        <end position="320"/>
    </location>
</feature>
<evidence type="ECO:0000256" key="1">
    <source>
        <dbReference type="SAM" id="Phobius"/>
    </source>
</evidence>
<dbReference type="OrthoDB" id="674818at2"/>
<evidence type="ECO:0000313" key="3">
    <source>
        <dbReference type="EMBL" id="KGE13491.1"/>
    </source>
</evidence>
<dbReference type="Proteomes" id="UP000031802">
    <property type="component" value="Unassembled WGS sequence"/>
</dbReference>
<feature type="transmembrane region" description="Helical" evidence="1">
    <location>
        <begin position="203"/>
        <end position="222"/>
    </location>
</feature>
<feature type="transmembrane region" description="Helical" evidence="1">
    <location>
        <begin position="96"/>
        <end position="118"/>
    </location>
</feature>
<feature type="transmembrane region" description="Helical" evidence="1">
    <location>
        <begin position="266"/>
        <end position="296"/>
    </location>
</feature>
<gene>
    <name evidence="3" type="ORF">DI53_2737</name>
</gene>
<keyword evidence="1" id="KW-0472">Membrane</keyword>
<dbReference type="RefSeq" id="WP_037500446.1">
    <property type="nucleotide sequence ID" value="NZ_JJMU01000050.1"/>
</dbReference>
<dbReference type="STRING" id="1229276.DI53_2737"/>
<feature type="transmembrane region" description="Helical" evidence="1">
    <location>
        <begin position="234"/>
        <end position="254"/>
    </location>
</feature>
<feature type="transmembrane region" description="Helical" evidence="1">
    <location>
        <begin position="326"/>
        <end position="347"/>
    </location>
</feature>
<protein>
    <submittedName>
        <fullName evidence="3">Putative permease</fullName>
    </submittedName>
</protein>
<feature type="transmembrane region" description="Helical" evidence="1">
    <location>
        <begin position="170"/>
        <end position="188"/>
    </location>
</feature>
<proteinExistence type="predicted"/>